<keyword evidence="3" id="KW-1185">Reference proteome</keyword>
<organism evidence="2 3">
    <name type="scientific">Caerostris extrusa</name>
    <name type="common">Bark spider</name>
    <name type="synonym">Caerostris bankana</name>
    <dbReference type="NCBI Taxonomy" id="172846"/>
    <lineage>
        <taxon>Eukaryota</taxon>
        <taxon>Metazoa</taxon>
        <taxon>Ecdysozoa</taxon>
        <taxon>Arthropoda</taxon>
        <taxon>Chelicerata</taxon>
        <taxon>Arachnida</taxon>
        <taxon>Araneae</taxon>
        <taxon>Araneomorphae</taxon>
        <taxon>Entelegynae</taxon>
        <taxon>Araneoidea</taxon>
        <taxon>Araneidae</taxon>
        <taxon>Caerostris</taxon>
    </lineage>
</organism>
<accession>A0AAV4VDG9</accession>
<feature type="non-terminal residue" evidence="2">
    <location>
        <position position="1"/>
    </location>
</feature>
<evidence type="ECO:0000313" key="2">
    <source>
        <dbReference type="EMBL" id="GIY67608.1"/>
    </source>
</evidence>
<name>A0AAV4VDG9_CAEEX</name>
<dbReference type="Proteomes" id="UP001054945">
    <property type="component" value="Unassembled WGS sequence"/>
</dbReference>
<comment type="caution">
    <text evidence="2">The sequence shown here is derived from an EMBL/GenBank/DDBJ whole genome shotgun (WGS) entry which is preliminary data.</text>
</comment>
<protein>
    <submittedName>
        <fullName evidence="2">Uncharacterized protein</fullName>
    </submittedName>
</protein>
<evidence type="ECO:0000313" key="3">
    <source>
        <dbReference type="Proteomes" id="UP001054945"/>
    </source>
</evidence>
<feature type="compositionally biased region" description="Basic and acidic residues" evidence="1">
    <location>
        <begin position="28"/>
        <end position="46"/>
    </location>
</feature>
<proteinExistence type="predicted"/>
<reference evidence="2 3" key="1">
    <citation type="submission" date="2021-06" db="EMBL/GenBank/DDBJ databases">
        <title>Caerostris extrusa draft genome.</title>
        <authorList>
            <person name="Kono N."/>
            <person name="Arakawa K."/>
        </authorList>
    </citation>
    <scope>NUCLEOTIDE SEQUENCE [LARGE SCALE GENOMIC DNA]</scope>
</reference>
<dbReference type="EMBL" id="BPLR01014259">
    <property type="protein sequence ID" value="GIY67608.1"/>
    <property type="molecule type" value="Genomic_DNA"/>
</dbReference>
<sequence>ITKPPSKPSGVPKQEQVILLQGGASGKGQERATNDSRVGSRDEMRRCSPPWNTESEGSCGCHATTSSRNAAPSLQF</sequence>
<feature type="compositionally biased region" description="Polar residues" evidence="1">
    <location>
        <begin position="63"/>
        <end position="76"/>
    </location>
</feature>
<evidence type="ECO:0000256" key="1">
    <source>
        <dbReference type="SAM" id="MobiDB-lite"/>
    </source>
</evidence>
<feature type="region of interest" description="Disordered" evidence="1">
    <location>
        <begin position="21"/>
        <end position="76"/>
    </location>
</feature>
<gene>
    <name evidence="2" type="ORF">CEXT_195361</name>
</gene>
<dbReference type="AlphaFoldDB" id="A0AAV4VDG9"/>